<name>M5FYX0_DACPD</name>
<dbReference type="AlphaFoldDB" id="M5FYX0"/>
<accession>M5FYX0</accession>
<sequence length="58" mass="6576">MFNRAFSALASAVRPRRVINITIRWVIPPPNDPARVESVERFVIDAALQRGADFVVIR</sequence>
<dbReference type="HOGENOM" id="CLU_2979050_0_0_1"/>
<keyword evidence="2" id="KW-1185">Reference proteome</keyword>
<gene>
    <name evidence="1" type="ORF">DACRYDRAFT_22134</name>
</gene>
<dbReference type="Proteomes" id="UP000030653">
    <property type="component" value="Unassembled WGS sequence"/>
</dbReference>
<dbReference type="EMBL" id="JH795863">
    <property type="protein sequence ID" value="EJU01689.1"/>
    <property type="molecule type" value="Genomic_DNA"/>
</dbReference>
<dbReference type="GeneID" id="63687756"/>
<proteinExistence type="predicted"/>
<protein>
    <submittedName>
        <fullName evidence="1">Uncharacterized protein</fullName>
    </submittedName>
</protein>
<evidence type="ECO:0000313" key="1">
    <source>
        <dbReference type="EMBL" id="EJU01689.1"/>
    </source>
</evidence>
<reference evidence="1 2" key="1">
    <citation type="journal article" date="2012" name="Science">
        <title>The Paleozoic origin of enzymatic lignin decomposition reconstructed from 31 fungal genomes.</title>
        <authorList>
            <person name="Floudas D."/>
            <person name="Binder M."/>
            <person name="Riley R."/>
            <person name="Barry K."/>
            <person name="Blanchette R.A."/>
            <person name="Henrissat B."/>
            <person name="Martinez A.T."/>
            <person name="Otillar R."/>
            <person name="Spatafora J.W."/>
            <person name="Yadav J.S."/>
            <person name="Aerts A."/>
            <person name="Benoit I."/>
            <person name="Boyd A."/>
            <person name="Carlson A."/>
            <person name="Copeland A."/>
            <person name="Coutinho P.M."/>
            <person name="de Vries R.P."/>
            <person name="Ferreira P."/>
            <person name="Findley K."/>
            <person name="Foster B."/>
            <person name="Gaskell J."/>
            <person name="Glotzer D."/>
            <person name="Gorecki P."/>
            <person name="Heitman J."/>
            <person name="Hesse C."/>
            <person name="Hori C."/>
            <person name="Igarashi K."/>
            <person name="Jurgens J.A."/>
            <person name="Kallen N."/>
            <person name="Kersten P."/>
            <person name="Kohler A."/>
            <person name="Kuees U."/>
            <person name="Kumar T.K.A."/>
            <person name="Kuo A."/>
            <person name="LaButti K."/>
            <person name="Larrondo L.F."/>
            <person name="Lindquist E."/>
            <person name="Ling A."/>
            <person name="Lombard V."/>
            <person name="Lucas S."/>
            <person name="Lundell T."/>
            <person name="Martin R."/>
            <person name="McLaughlin D.J."/>
            <person name="Morgenstern I."/>
            <person name="Morin E."/>
            <person name="Murat C."/>
            <person name="Nagy L.G."/>
            <person name="Nolan M."/>
            <person name="Ohm R.A."/>
            <person name="Patyshakuliyeva A."/>
            <person name="Rokas A."/>
            <person name="Ruiz-Duenas F.J."/>
            <person name="Sabat G."/>
            <person name="Salamov A."/>
            <person name="Samejima M."/>
            <person name="Schmutz J."/>
            <person name="Slot J.C."/>
            <person name="St John F."/>
            <person name="Stenlid J."/>
            <person name="Sun H."/>
            <person name="Sun S."/>
            <person name="Syed K."/>
            <person name="Tsang A."/>
            <person name="Wiebenga A."/>
            <person name="Young D."/>
            <person name="Pisabarro A."/>
            <person name="Eastwood D.C."/>
            <person name="Martin F."/>
            <person name="Cullen D."/>
            <person name="Grigoriev I.V."/>
            <person name="Hibbett D.S."/>
        </authorList>
    </citation>
    <scope>NUCLEOTIDE SEQUENCE [LARGE SCALE GENOMIC DNA]</scope>
    <source>
        <strain evidence="1 2">DJM-731 SS1</strain>
    </source>
</reference>
<evidence type="ECO:0000313" key="2">
    <source>
        <dbReference type="Proteomes" id="UP000030653"/>
    </source>
</evidence>
<dbReference type="RefSeq" id="XP_040628586.1">
    <property type="nucleotide sequence ID" value="XM_040772694.1"/>
</dbReference>
<organism evidence="1 2">
    <name type="scientific">Dacryopinax primogenitus (strain DJM 731)</name>
    <name type="common">Brown rot fungus</name>
    <dbReference type="NCBI Taxonomy" id="1858805"/>
    <lineage>
        <taxon>Eukaryota</taxon>
        <taxon>Fungi</taxon>
        <taxon>Dikarya</taxon>
        <taxon>Basidiomycota</taxon>
        <taxon>Agaricomycotina</taxon>
        <taxon>Dacrymycetes</taxon>
        <taxon>Dacrymycetales</taxon>
        <taxon>Dacrymycetaceae</taxon>
        <taxon>Dacryopinax</taxon>
    </lineage>
</organism>